<dbReference type="InterPro" id="IPR013083">
    <property type="entry name" value="Znf_RING/FYVE/PHD"/>
</dbReference>
<dbReference type="InterPro" id="IPR011011">
    <property type="entry name" value="Znf_FYVE_PHD"/>
</dbReference>
<dbReference type="InterPro" id="IPR049554">
    <property type="entry name" value="DNMT3_ADD_PHD"/>
</dbReference>
<dbReference type="InterPro" id="IPR050390">
    <property type="entry name" value="C5-Methyltransferase"/>
</dbReference>
<dbReference type="SUPFAM" id="SSF57903">
    <property type="entry name" value="FYVE/PHD zinc finger"/>
    <property type="match status" value="1"/>
</dbReference>
<dbReference type="Gene3D" id="3.40.50.150">
    <property type="entry name" value="Vaccinia Virus protein VP39"/>
    <property type="match status" value="1"/>
</dbReference>
<dbReference type="InterPro" id="IPR040552">
    <property type="entry name" value="DNMT3_ADD_GATA1-like"/>
</dbReference>
<reference evidence="10" key="1">
    <citation type="journal article" date="2019" name="bioRxiv">
        <title>The Genome of the Zebra Mussel, Dreissena polymorpha: A Resource for Invasive Species Research.</title>
        <authorList>
            <person name="McCartney M.A."/>
            <person name="Auch B."/>
            <person name="Kono T."/>
            <person name="Mallez S."/>
            <person name="Zhang Y."/>
            <person name="Obille A."/>
            <person name="Becker A."/>
            <person name="Abrahante J.E."/>
            <person name="Garbe J."/>
            <person name="Badalamenti J.P."/>
            <person name="Herman A."/>
            <person name="Mangelson H."/>
            <person name="Liachko I."/>
            <person name="Sullivan S."/>
            <person name="Sone E.D."/>
            <person name="Koren S."/>
            <person name="Silverstein K.A.T."/>
            <person name="Beckman K.B."/>
            <person name="Gohl D.M."/>
        </authorList>
    </citation>
    <scope>NUCLEOTIDE SEQUENCE</scope>
    <source>
        <strain evidence="10">Duluth1</strain>
        <tissue evidence="10">Whole animal</tissue>
    </source>
</reference>
<evidence type="ECO:0000259" key="8">
    <source>
        <dbReference type="PROSITE" id="PS50812"/>
    </source>
</evidence>
<protein>
    <recommendedName>
        <fullName evidence="12">DNA (cytosine-5-)-methyltransferase</fullName>
    </recommendedName>
</protein>
<dbReference type="GO" id="GO:0010468">
    <property type="term" value="P:regulation of gene expression"/>
    <property type="evidence" value="ECO:0007669"/>
    <property type="project" value="UniProtKB-ARBA"/>
</dbReference>
<evidence type="ECO:0000256" key="2">
    <source>
        <dbReference type="ARBA" id="ARBA00022723"/>
    </source>
</evidence>
<keyword evidence="3" id="KW-0863">Zinc-finger</keyword>
<feature type="domain" description="PHD-type" evidence="9">
    <location>
        <begin position="846"/>
        <end position="981"/>
    </location>
</feature>
<dbReference type="InterPro" id="IPR000313">
    <property type="entry name" value="PWWP_dom"/>
</dbReference>
<evidence type="ECO:0000256" key="4">
    <source>
        <dbReference type="ARBA" id="ARBA00022833"/>
    </source>
</evidence>
<comment type="subcellular location">
    <subcellularLocation>
        <location evidence="1">Nucleus</location>
    </subcellularLocation>
</comment>
<feature type="domain" description="PWWP" evidence="8">
    <location>
        <begin position="677"/>
        <end position="734"/>
    </location>
</feature>
<dbReference type="InterPro" id="IPR025766">
    <property type="entry name" value="ADD"/>
</dbReference>
<evidence type="ECO:0000259" key="9">
    <source>
        <dbReference type="PROSITE" id="PS51533"/>
    </source>
</evidence>
<dbReference type="SUPFAM" id="SSF53335">
    <property type="entry name" value="S-adenosyl-L-methionine-dependent methyltransferases"/>
    <property type="match status" value="1"/>
</dbReference>
<organism evidence="10 11">
    <name type="scientific">Dreissena polymorpha</name>
    <name type="common">Zebra mussel</name>
    <name type="synonym">Mytilus polymorpha</name>
    <dbReference type="NCBI Taxonomy" id="45954"/>
    <lineage>
        <taxon>Eukaryota</taxon>
        <taxon>Metazoa</taxon>
        <taxon>Spiralia</taxon>
        <taxon>Lophotrochozoa</taxon>
        <taxon>Mollusca</taxon>
        <taxon>Bivalvia</taxon>
        <taxon>Autobranchia</taxon>
        <taxon>Heteroconchia</taxon>
        <taxon>Euheterodonta</taxon>
        <taxon>Imparidentia</taxon>
        <taxon>Neoheterodontei</taxon>
        <taxon>Myida</taxon>
        <taxon>Dreissenoidea</taxon>
        <taxon>Dreissenidae</taxon>
        <taxon>Dreissena</taxon>
    </lineage>
</organism>
<evidence type="ECO:0000256" key="5">
    <source>
        <dbReference type="ARBA" id="ARBA00023242"/>
    </source>
</evidence>
<keyword evidence="2" id="KW-0479">Metal-binding</keyword>
<name>A0A9D4RA93_DREPO</name>
<feature type="region of interest" description="Disordered" evidence="7">
    <location>
        <begin position="510"/>
        <end position="531"/>
    </location>
</feature>
<evidence type="ECO:0000313" key="11">
    <source>
        <dbReference type="Proteomes" id="UP000828390"/>
    </source>
</evidence>
<keyword evidence="5" id="KW-0539">Nucleus</keyword>
<dbReference type="Pfam" id="PF17980">
    <property type="entry name" value="ADD_DNMT3"/>
    <property type="match status" value="1"/>
</dbReference>
<evidence type="ECO:0000256" key="1">
    <source>
        <dbReference type="ARBA" id="ARBA00004123"/>
    </source>
</evidence>
<dbReference type="Proteomes" id="UP000828390">
    <property type="component" value="Unassembled WGS sequence"/>
</dbReference>
<dbReference type="AlphaFoldDB" id="A0A9D4RA93"/>
<gene>
    <name evidence="10" type="ORF">DPMN_102056</name>
</gene>
<evidence type="ECO:0008006" key="12">
    <source>
        <dbReference type="Google" id="ProtNLM"/>
    </source>
</evidence>
<feature type="coiled-coil region" evidence="6">
    <location>
        <begin position="451"/>
        <end position="478"/>
    </location>
</feature>
<dbReference type="Gene3D" id="3.30.40.10">
    <property type="entry name" value="Zinc/RING finger domain, C3HC4 (zinc finger)"/>
    <property type="match status" value="1"/>
</dbReference>
<evidence type="ECO:0000256" key="6">
    <source>
        <dbReference type="SAM" id="Coils"/>
    </source>
</evidence>
<keyword evidence="6" id="KW-0175">Coiled coil</keyword>
<dbReference type="GO" id="GO:0005634">
    <property type="term" value="C:nucleus"/>
    <property type="evidence" value="ECO:0007669"/>
    <property type="project" value="UniProtKB-SubCell"/>
</dbReference>
<feature type="region of interest" description="Disordered" evidence="7">
    <location>
        <begin position="574"/>
        <end position="599"/>
    </location>
</feature>
<proteinExistence type="predicted"/>
<dbReference type="CDD" id="cd11725">
    <property type="entry name" value="ADDz_Dnmt3"/>
    <property type="match status" value="1"/>
</dbReference>
<dbReference type="SUPFAM" id="SSF63748">
    <property type="entry name" value="Tudor/PWWP/MBT"/>
    <property type="match status" value="1"/>
</dbReference>
<dbReference type="PANTHER" id="PTHR23068">
    <property type="entry name" value="DNA CYTOSINE-5- -METHYLTRANSFERASE 3-RELATED"/>
    <property type="match status" value="1"/>
</dbReference>
<comment type="caution">
    <text evidence="10">The sequence shown here is derived from an EMBL/GenBank/DDBJ whole genome shotgun (WGS) entry which is preliminary data.</text>
</comment>
<dbReference type="Pfam" id="PF00855">
    <property type="entry name" value="PWWP"/>
    <property type="match status" value="1"/>
</dbReference>
<dbReference type="GO" id="GO:0008270">
    <property type="term" value="F:zinc ion binding"/>
    <property type="evidence" value="ECO:0007669"/>
    <property type="project" value="UniProtKB-KW"/>
</dbReference>
<dbReference type="Gene3D" id="2.30.30.140">
    <property type="match status" value="1"/>
</dbReference>
<evidence type="ECO:0000256" key="3">
    <source>
        <dbReference type="ARBA" id="ARBA00022771"/>
    </source>
</evidence>
<dbReference type="InterPro" id="IPR029063">
    <property type="entry name" value="SAM-dependent_MTases_sf"/>
</dbReference>
<reference evidence="10" key="2">
    <citation type="submission" date="2020-11" db="EMBL/GenBank/DDBJ databases">
        <authorList>
            <person name="McCartney M.A."/>
            <person name="Auch B."/>
            <person name="Kono T."/>
            <person name="Mallez S."/>
            <person name="Becker A."/>
            <person name="Gohl D.M."/>
            <person name="Silverstein K.A.T."/>
            <person name="Koren S."/>
            <person name="Bechman K.B."/>
            <person name="Herman A."/>
            <person name="Abrahante J.E."/>
            <person name="Garbe J."/>
        </authorList>
    </citation>
    <scope>NUCLEOTIDE SEQUENCE</scope>
    <source>
        <strain evidence="10">Duluth1</strain>
        <tissue evidence="10">Whole animal</tissue>
    </source>
</reference>
<accession>A0A9D4RA93</accession>
<dbReference type="EMBL" id="JAIWYP010000003">
    <property type="protein sequence ID" value="KAH3859337.1"/>
    <property type="molecule type" value="Genomic_DNA"/>
</dbReference>
<dbReference type="Pfam" id="PF21255">
    <property type="entry name" value="DNMT3_ADD_GATA1-like"/>
    <property type="match status" value="1"/>
</dbReference>
<dbReference type="OrthoDB" id="641149at2759"/>
<feature type="compositionally biased region" description="Basic and acidic residues" evidence="7">
    <location>
        <begin position="512"/>
        <end position="531"/>
    </location>
</feature>
<dbReference type="PANTHER" id="PTHR23068:SF25">
    <property type="entry name" value="DNA (CYTOSINE-5)-METHYLTRANSFERASE DRM2"/>
    <property type="match status" value="1"/>
</dbReference>
<dbReference type="PROSITE" id="PS51533">
    <property type="entry name" value="ADD"/>
    <property type="match status" value="1"/>
</dbReference>
<keyword evidence="4" id="KW-0862">Zinc</keyword>
<keyword evidence="11" id="KW-1185">Reference proteome</keyword>
<evidence type="ECO:0000313" key="10">
    <source>
        <dbReference type="EMBL" id="KAH3859337.1"/>
    </source>
</evidence>
<sequence>MTNQTTRFTSVGVVRGSLTIKSPSLSESMAAWSSGSSAIQGGADPLAPVLSWLPECQRSSGRCGLEDRLARLSPVVMVNCVTPIDGVGSTSDDTCLVSHGNRTLRKRKLVDYCDRFIRQNGKVTFVEYKLPAATSKTKDDLELDFNVLSDECLKQSDVLSQPGTLGSNKVSTDVHPIVHEGNFTALRTNDCAADSSATEECSGAQSALECLASVAATEWSHFQLVNSHPEIKEAGISDSDSNGVYMLRPKKPVKYFGTKISHFGMVNEGRKKNKMTDMEIHSDLNYDIHRLSKTALDHFKEPTVRTIPAAGGQNAGIEVKIASETVTNMQINCPDAVHESVSADDANYEGGNNEHETLNAAKLTSVTKMKDLGSDNPECSVFHYNKGEEMQQMRFRSTTLHSVWSKQITDDTNVRNDANVEKDPCVAIDANVGNEQLSNLLIFQKEHSNRCEKVNKDRKKITKEIDKAARNIFRKEKQKCAKVFCKEMRSLLSAVDPYFQSIPVTAGRNLRKKAETKSDEKLSLETKSKDQNVPIQHRDITDREVLELQCFDNNHAELSVSPDQTNTIVEQVGMSEDNEESSDTENDKDTNDCHPSLLSRKGDFHEDNYVACTAEGSVDENSAHPTGHSLVHTGLSDSLQEQAWDLGSMTEAIQNGKKFSAKSADKDVTVSAEWPLSGSLVWAQFGKGRWWPALVVTANAVKKTHRPGFVWVYWLAENKVSQLRTCNVELFGEAYSKYTKQRHGSHRMQLLKIGIQAALSICAGELGLDVSSIPDLEVWACSSDGVAALLRNDEMACTVRELPKCVLEHLNNIAGKHKNNVKHTAVEARASGKPCKEEATADTNVPACNTSQPEQKACWVCGELCEGSWPHPFFEGDVCHNCKEVLLSNLYAFDKDGTAMFCCICGDGGKLFVCDVKSCARAFCCDCVQEKTSLEIVQRVKECQRWQCFVCTPFSQSTHGQLVTRPDWPLKMVKFFLPSIIPQMKDIQCAAPKKRIRVLSLFDGIGIAHVALADLHLDMEVYYAAETNMAATLVSSRQQDVRHLGNVLDINTAKLQDIGPIDLLIGQPPTADLATNRIDRKGFNGPSMLVMKYMSIMSSLHSLFPSNHVYWLMESTPCLQPEYKHIIDNLLGIEGVVWDGLNMAGRRWAARFWGNIPGLYSTVEYFEQNHDRIVKFDLRHQCTENIQELERLYGFPRHYTDVGPLDTPQRRLLLQSASCVPVIKHLLSPLTTCFEIKDILNCPE</sequence>
<dbReference type="PROSITE" id="PS50812">
    <property type="entry name" value="PWWP"/>
    <property type="match status" value="1"/>
</dbReference>
<evidence type="ECO:0000256" key="7">
    <source>
        <dbReference type="SAM" id="MobiDB-lite"/>
    </source>
</evidence>